<dbReference type="Proteomes" id="UP000343335">
    <property type="component" value="Unassembled WGS sequence"/>
</dbReference>
<evidence type="ECO:0000313" key="2">
    <source>
        <dbReference type="Proteomes" id="UP000343335"/>
    </source>
</evidence>
<dbReference type="EMBL" id="CABPSA010000001">
    <property type="protein sequence ID" value="VVD74306.1"/>
    <property type="molecule type" value="Genomic_DNA"/>
</dbReference>
<dbReference type="RefSeq" id="WP_150663046.1">
    <property type="nucleotide sequence ID" value="NZ_CABPSA010000001.1"/>
</dbReference>
<protein>
    <submittedName>
        <fullName evidence="1">Uncharacterized protein</fullName>
    </submittedName>
</protein>
<reference evidence="1 2" key="1">
    <citation type="submission" date="2019-08" db="EMBL/GenBank/DDBJ databases">
        <authorList>
            <person name="Peeters C."/>
        </authorList>
    </citation>
    <scope>NUCLEOTIDE SEQUENCE [LARGE SCALE GENOMIC DNA]</scope>
    <source>
        <strain evidence="1 2">LMG 31010</strain>
    </source>
</reference>
<name>A0A5E4SEI2_9BURK</name>
<proteinExistence type="predicted"/>
<gene>
    <name evidence="1" type="ORF">PCO31010_00789</name>
</gene>
<sequence length="337" mass="34270">MSQGSLKIPTTGTLSGLALVQAINAALANLAGMATGPTDPSSLPGGVEANSLWFDTSVNPGVLRQRNAANTSWTGMSIAPATLPQHAVQFSQVSGVVGQSRNAAITVPAATTTVTYTADELIVESALGGLRYCLANVNQSINIATTGAGGMASGSAPLNGFVAVYAQYNPTANTRTLVGVDASSAPVAETFAYAGFSASALVGFLPTNGSGQVIAGTNIVGRWVSRPVATILSANTPQATFFALSFAGAAPRNAKRVKLMLSAGNTAAPTTQTIDVASDSNISGQQSFAATTNLSSIGSTGTAQLDVVNTPNIFYRTQYTPVTGTPTFNIYLTGFEF</sequence>
<dbReference type="OrthoDB" id="8945217at2"/>
<dbReference type="AlphaFoldDB" id="A0A5E4SEI2"/>
<organism evidence="1 2">
    <name type="scientific">Pandoraea commovens</name>
    <dbReference type="NCBI Taxonomy" id="2508289"/>
    <lineage>
        <taxon>Bacteria</taxon>
        <taxon>Pseudomonadati</taxon>
        <taxon>Pseudomonadota</taxon>
        <taxon>Betaproteobacteria</taxon>
        <taxon>Burkholderiales</taxon>
        <taxon>Burkholderiaceae</taxon>
        <taxon>Pandoraea</taxon>
    </lineage>
</organism>
<evidence type="ECO:0000313" key="1">
    <source>
        <dbReference type="EMBL" id="VVD74306.1"/>
    </source>
</evidence>
<accession>A0A5E4SEI2</accession>